<dbReference type="EMBL" id="BSDZ01000078">
    <property type="protein sequence ID" value="GLI67221.1"/>
    <property type="molecule type" value="Genomic_DNA"/>
</dbReference>
<name>A0ABQ5SDH0_9CHLO</name>
<gene>
    <name evidence="2" type="ORF">VaNZ11_011145</name>
</gene>
<accession>A0ABQ5SDH0</accession>
<feature type="region of interest" description="Disordered" evidence="1">
    <location>
        <begin position="56"/>
        <end position="100"/>
    </location>
</feature>
<evidence type="ECO:0000313" key="2">
    <source>
        <dbReference type="EMBL" id="GLI67221.1"/>
    </source>
</evidence>
<reference evidence="2 3" key="1">
    <citation type="journal article" date="2023" name="IScience">
        <title>Expanded male sex-determining region conserved during the evolution of homothallism in the green alga Volvox.</title>
        <authorList>
            <person name="Yamamoto K."/>
            <person name="Matsuzaki R."/>
            <person name="Mahakham W."/>
            <person name="Heman W."/>
            <person name="Sekimoto H."/>
            <person name="Kawachi M."/>
            <person name="Minakuchi Y."/>
            <person name="Toyoda A."/>
            <person name="Nozaki H."/>
        </authorList>
    </citation>
    <scope>NUCLEOTIDE SEQUENCE [LARGE SCALE GENOMIC DNA]</scope>
    <source>
        <strain evidence="2 3">NIES-4468</strain>
    </source>
</reference>
<organism evidence="2 3">
    <name type="scientific">Volvox africanus</name>
    <dbReference type="NCBI Taxonomy" id="51714"/>
    <lineage>
        <taxon>Eukaryota</taxon>
        <taxon>Viridiplantae</taxon>
        <taxon>Chlorophyta</taxon>
        <taxon>core chlorophytes</taxon>
        <taxon>Chlorophyceae</taxon>
        <taxon>CS clade</taxon>
        <taxon>Chlamydomonadales</taxon>
        <taxon>Volvocaceae</taxon>
        <taxon>Volvox</taxon>
    </lineage>
</organism>
<evidence type="ECO:0000313" key="3">
    <source>
        <dbReference type="Proteomes" id="UP001165090"/>
    </source>
</evidence>
<evidence type="ECO:0000256" key="1">
    <source>
        <dbReference type="SAM" id="MobiDB-lite"/>
    </source>
</evidence>
<sequence length="100" mass="11065">MLFRKGLTPALLAPCRVNFRGSEFESLDELIEHTMGEEKKLKEITPIKTVLNDSFAARTPRPNRNCNQKRPGDGWTSVVKKPRIQGGDGAGPSEGRGRCV</sequence>
<comment type="caution">
    <text evidence="2">The sequence shown here is derived from an EMBL/GenBank/DDBJ whole genome shotgun (WGS) entry which is preliminary data.</text>
</comment>
<dbReference type="Proteomes" id="UP001165090">
    <property type="component" value="Unassembled WGS sequence"/>
</dbReference>
<protein>
    <submittedName>
        <fullName evidence="2">Uncharacterized protein</fullName>
    </submittedName>
</protein>
<proteinExistence type="predicted"/>
<keyword evidence="3" id="KW-1185">Reference proteome</keyword>